<dbReference type="SMART" id="SM00177">
    <property type="entry name" value="ARF"/>
    <property type="match status" value="1"/>
</dbReference>
<dbReference type="InterPro" id="IPR027417">
    <property type="entry name" value="P-loop_NTPase"/>
</dbReference>
<reference evidence="3" key="1">
    <citation type="submission" date="2018-10" db="EMBL/GenBank/DDBJ databases">
        <title>Hidden diversity of soil giant viruses.</title>
        <authorList>
            <person name="Schulz F."/>
            <person name="Alteio L."/>
            <person name="Goudeau D."/>
            <person name="Ryan E.M."/>
            <person name="Malmstrom R.R."/>
            <person name="Blanchard J."/>
            <person name="Woyke T."/>
        </authorList>
    </citation>
    <scope>NUCLEOTIDE SEQUENCE</scope>
    <source>
        <strain evidence="3">HOV1</strain>
    </source>
</reference>
<dbReference type="SMART" id="SM00174">
    <property type="entry name" value="RHO"/>
    <property type="match status" value="1"/>
</dbReference>
<gene>
    <name evidence="3" type="ORF">Homavirus2_12</name>
</gene>
<evidence type="ECO:0000256" key="2">
    <source>
        <dbReference type="ARBA" id="ARBA00022741"/>
    </source>
</evidence>
<evidence type="ECO:0000313" key="3">
    <source>
        <dbReference type="EMBL" id="AYV82008.1"/>
    </source>
</evidence>
<dbReference type="GO" id="GO:0005525">
    <property type="term" value="F:GTP binding"/>
    <property type="evidence" value="ECO:0007669"/>
    <property type="project" value="InterPro"/>
</dbReference>
<proteinExistence type="predicted"/>
<dbReference type="GO" id="GO:0020002">
    <property type="term" value="C:host cell plasma membrane"/>
    <property type="evidence" value="ECO:0007669"/>
    <property type="project" value="UniProtKB-SubCell"/>
</dbReference>
<dbReference type="SUPFAM" id="SSF52540">
    <property type="entry name" value="P-loop containing nucleoside triphosphate hydrolases"/>
    <property type="match status" value="1"/>
</dbReference>
<dbReference type="PRINTS" id="PR00449">
    <property type="entry name" value="RASTRNSFRMNG"/>
</dbReference>
<dbReference type="PROSITE" id="PS51417">
    <property type="entry name" value="ARF"/>
    <property type="match status" value="1"/>
</dbReference>
<comment type="subcellular location">
    <subcellularLocation>
        <location evidence="1">Host cell membrane</location>
        <topology evidence="1">Lipid-anchor</topology>
        <orientation evidence="1">Cytoplasmic side</orientation>
    </subcellularLocation>
</comment>
<keyword evidence="2" id="KW-0547">Nucleotide-binding</keyword>
<organism evidence="3">
    <name type="scientific">Homavirus sp</name>
    <dbReference type="NCBI Taxonomy" id="2487769"/>
    <lineage>
        <taxon>Viruses</taxon>
        <taxon>Varidnaviria</taxon>
        <taxon>Bamfordvirae</taxon>
        <taxon>Nucleocytoviricota</taxon>
        <taxon>Megaviricetes</taxon>
        <taxon>Imitervirales</taxon>
        <taxon>Mimiviridae</taxon>
        <taxon>Klosneuvirinae</taxon>
    </lineage>
</organism>
<accession>A0A3G5A450</accession>
<name>A0A3G5A450_9VIRU</name>
<dbReference type="Pfam" id="PF00071">
    <property type="entry name" value="Ras"/>
    <property type="match status" value="1"/>
</dbReference>
<dbReference type="PANTHER" id="PTHR47978">
    <property type="match status" value="1"/>
</dbReference>
<sequence>METKYKIVLLGQSTVGKSSIMSMLQYNIFYEEMDTTIGSEFIEITIDSIKYQIWDTAGQERYRSLSELYYRNANIVLLLFDLKDLSTIETITYYKDKLTKDLAPDTYKIFIIGNKKDLVNENELITIKNMLYTKYIDIEDDYIMFVSAKKNDNIKELKDMIVSKSKEINMEVIDTRYVVVKPNESSDYTLLTSNSNNSDSDCITKCNKFNKDHFYFNKCGCII</sequence>
<dbReference type="CDD" id="cd00154">
    <property type="entry name" value="Rab"/>
    <property type="match status" value="1"/>
</dbReference>
<dbReference type="GO" id="GO:0003924">
    <property type="term" value="F:GTPase activity"/>
    <property type="evidence" value="ECO:0007669"/>
    <property type="project" value="InterPro"/>
</dbReference>
<dbReference type="InterPro" id="IPR001806">
    <property type="entry name" value="Small_GTPase"/>
</dbReference>
<dbReference type="EMBL" id="MK072333">
    <property type="protein sequence ID" value="AYV82008.1"/>
    <property type="molecule type" value="Genomic_DNA"/>
</dbReference>
<dbReference type="NCBIfam" id="TIGR00231">
    <property type="entry name" value="small_GTP"/>
    <property type="match status" value="1"/>
</dbReference>
<dbReference type="SMART" id="SM00175">
    <property type="entry name" value="RAB"/>
    <property type="match status" value="1"/>
</dbReference>
<dbReference type="PROSITE" id="PS51421">
    <property type="entry name" value="RAS"/>
    <property type="match status" value="1"/>
</dbReference>
<dbReference type="InterPro" id="IPR005225">
    <property type="entry name" value="Small_GTP-bd"/>
</dbReference>
<protein>
    <submittedName>
        <fullName evidence="3">Ras family GTPase</fullName>
    </submittedName>
</protein>
<evidence type="ECO:0000256" key="1">
    <source>
        <dbReference type="ARBA" id="ARBA00004112"/>
    </source>
</evidence>
<dbReference type="Gene3D" id="3.40.50.300">
    <property type="entry name" value="P-loop containing nucleotide triphosphate hydrolases"/>
    <property type="match status" value="1"/>
</dbReference>
<dbReference type="SMART" id="SM00173">
    <property type="entry name" value="RAS"/>
    <property type="match status" value="1"/>
</dbReference>
<dbReference type="PROSITE" id="PS51419">
    <property type="entry name" value="RAB"/>
    <property type="match status" value="1"/>
</dbReference>